<sequence length="112" mass="13041">MLKKTNKVGKIKYLAVKKSKCYHKELKLAYRQLETIVEMGLDYATILEEKMKELDENKSYKIALYKYKQEEVLKIANYIAENIGYCKECKIKKKDDIGLDPLSAASILNKDK</sequence>
<comment type="caution">
    <text evidence="1">The sequence shown here is derived from an EMBL/GenBank/DDBJ whole genome shotgun (WGS) entry which is preliminary data.</text>
</comment>
<evidence type="ECO:0000313" key="1">
    <source>
        <dbReference type="EMBL" id="MDS1004953.1"/>
    </source>
</evidence>
<dbReference type="Proteomes" id="UP001182303">
    <property type="component" value="Unassembled WGS sequence"/>
</dbReference>
<evidence type="ECO:0000313" key="2">
    <source>
        <dbReference type="Proteomes" id="UP001182303"/>
    </source>
</evidence>
<accession>A0AAE4FNC1</accession>
<reference evidence="1" key="1">
    <citation type="submission" date="2023-04" db="EMBL/GenBank/DDBJ databases">
        <title>Assessment of the microbiological origin of a defect in Grana Padano cheese.</title>
        <authorList>
            <person name="Zago M."/>
            <person name="Rossetti L."/>
            <person name="Bonvini B."/>
            <person name="Carminati D."/>
            <person name="Giraffa G."/>
        </authorList>
    </citation>
    <scope>NUCLEOTIDE SEQUENCE</scope>
    <source>
        <strain evidence="1">4990</strain>
    </source>
</reference>
<dbReference type="AlphaFoldDB" id="A0AAE4FNC1"/>
<proteinExistence type="predicted"/>
<name>A0AAE4FNC1_CLOSG</name>
<dbReference type="RefSeq" id="WP_310944344.1">
    <property type="nucleotide sequence ID" value="NZ_JARUIS010000031.1"/>
</dbReference>
<protein>
    <submittedName>
        <fullName evidence="1">Uncharacterized protein</fullName>
    </submittedName>
</protein>
<gene>
    <name evidence="1" type="ORF">P9J83_15825</name>
</gene>
<organism evidence="1 2">
    <name type="scientific">Clostridium sporogenes</name>
    <dbReference type="NCBI Taxonomy" id="1509"/>
    <lineage>
        <taxon>Bacteria</taxon>
        <taxon>Bacillati</taxon>
        <taxon>Bacillota</taxon>
        <taxon>Clostridia</taxon>
        <taxon>Eubacteriales</taxon>
        <taxon>Clostridiaceae</taxon>
        <taxon>Clostridium</taxon>
    </lineage>
</organism>
<dbReference type="EMBL" id="JARUIS010000031">
    <property type="protein sequence ID" value="MDS1004953.1"/>
    <property type="molecule type" value="Genomic_DNA"/>
</dbReference>